<comment type="subcellular location">
    <subcellularLocation>
        <location evidence="1">Endomembrane system</location>
    </subcellularLocation>
    <subcellularLocation>
        <location evidence="8">Golgi apparatus</location>
    </subcellularLocation>
</comment>
<keyword evidence="8" id="KW-0333">Golgi apparatus</keyword>
<keyword evidence="4 8" id="KW-0813">Transport</keyword>
<keyword evidence="7" id="KW-0472">Membrane</keyword>
<keyword evidence="5" id="KW-0677">Repeat</keyword>
<comment type="subunit">
    <text evidence="8">Adaptor protein complex 3 (AP-3) is a heterotetramer.</text>
</comment>
<feature type="region of interest" description="Disordered" evidence="9">
    <location>
        <begin position="654"/>
        <end position="673"/>
    </location>
</feature>
<dbReference type="SMART" id="SM01354">
    <property type="entry name" value="BLVR"/>
    <property type="match status" value="1"/>
</dbReference>
<dbReference type="SUPFAM" id="SSF48371">
    <property type="entry name" value="ARM repeat"/>
    <property type="match status" value="1"/>
</dbReference>
<dbReference type="FunFam" id="1.25.10.10:FF:000251">
    <property type="entry name" value="AP-3 complex subunit delta"/>
    <property type="match status" value="1"/>
</dbReference>
<dbReference type="InterPro" id="IPR010474">
    <property type="entry name" value="AP3D_dom_metazoa"/>
</dbReference>
<feature type="compositionally biased region" description="Basic residues" evidence="9">
    <location>
        <begin position="892"/>
        <end position="901"/>
    </location>
</feature>
<organism evidence="11">
    <name type="scientific">Xenopsylla cheopis</name>
    <name type="common">Oriental rat flea</name>
    <name type="synonym">Pulex cheopis</name>
    <dbReference type="NCBI Taxonomy" id="163159"/>
    <lineage>
        <taxon>Eukaryota</taxon>
        <taxon>Metazoa</taxon>
        <taxon>Ecdysozoa</taxon>
        <taxon>Arthropoda</taxon>
        <taxon>Hexapoda</taxon>
        <taxon>Insecta</taxon>
        <taxon>Pterygota</taxon>
        <taxon>Neoptera</taxon>
        <taxon>Endopterygota</taxon>
        <taxon>Siphonaptera</taxon>
        <taxon>Pulicidae</taxon>
        <taxon>Xenopsyllinae</taxon>
        <taxon>Xenopsylla</taxon>
    </lineage>
</organism>
<dbReference type="GO" id="GO:0043195">
    <property type="term" value="C:terminal bouton"/>
    <property type="evidence" value="ECO:0007669"/>
    <property type="project" value="TreeGrafter"/>
</dbReference>
<dbReference type="GO" id="GO:0005794">
    <property type="term" value="C:Golgi apparatus"/>
    <property type="evidence" value="ECO:0007669"/>
    <property type="project" value="UniProtKB-SubCell"/>
</dbReference>
<feature type="region of interest" description="Disordered" evidence="9">
    <location>
        <begin position="709"/>
        <end position="732"/>
    </location>
</feature>
<feature type="compositionally biased region" description="Basic residues" evidence="9">
    <location>
        <begin position="778"/>
        <end position="796"/>
    </location>
</feature>
<dbReference type="PIRSF" id="PIRSF037092">
    <property type="entry name" value="AP3_complex_delta"/>
    <property type="match status" value="1"/>
</dbReference>
<dbReference type="GO" id="GO:0006623">
    <property type="term" value="P:protein targeting to vacuole"/>
    <property type="evidence" value="ECO:0007669"/>
    <property type="project" value="TreeGrafter"/>
</dbReference>
<dbReference type="PANTHER" id="PTHR22781">
    <property type="entry name" value="DELTA ADAPTIN-RELATED"/>
    <property type="match status" value="1"/>
</dbReference>
<feature type="compositionally biased region" description="Polar residues" evidence="9">
    <location>
        <begin position="712"/>
        <end position="725"/>
    </location>
</feature>
<evidence type="ECO:0000256" key="1">
    <source>
        <dbReference type="ARBA" id="ARBA00004308"/>
    </source>
</evidence>
<dbReference type="Pfam" id="PF06375">
    <property type="entry name" value="AP3D1"/>
    <property type="match status" value="1"/>
</dbReference>
<evidence type="ECO:0000256" key="5">
    <source>
        <dbReference type="ARBA" id="ARBA00022737"/>
    </source>
</evidence>
<dbReference type="GO" id="GO:0006896">
    <property type="term" value="P:Golgi to vacuole transport"/>
    <property type="evidence" value="ECO:0007669"/>
    <property type="project" value="TreeGrafter"/>
</dbReference>
<evidence type="ECO:0000259" key="10">
    <source>
        <dbReference type="SMART" id="SM01354"/>
    </source>
</evidence>
<dbReference type="AlphaFoldDB" id="A0A6M2DE68"/>
<dbReference type="GO" id="GO:0048499">
    <property type="term" value="P:synaptic vesicle membrane organization"/>
    <property type="evidence" value="ECO:0007669"/>
    <property type="project" value="TreeGrafter"/>
</dbReference>
<feature type="domain" description="AP-3 complex subunit delta" evidence="10">
    <location>
        <begin position="696"/>
        <end position="855"/>
    </location>
</feature>
<feature type="compositionally biased region" description="Basic and acidic residues" evidence="9">
    <location>
        <begin position="915"/>
        <end position="931"/>
    </location>
</feature>
<name>A0A6M2DE68_XENCH</name>
<evidence type="ECO:0000313" key="11">
    <source>
        <dbReference type="EMBL" id="NOV44502.1"/>
    </source>
</evidence>
<evidence type="ECO:0000256" key="8">
    <source>
        <dbReference type="PIRNR" id="PIRNR037092"/>
    </source>
</evidence>
<feature type="compositionally biased region" description="Basic residues" evidence="9">
    <location>
        <begin position="932"/>
        <end position="942"/>
    </location>
</feature>
<evidence type="ECO:0000256" key="9">
    <source>
        <dbReference type="SAM" id="MobiDB-lite"/>
    </source>
</evidence>
<dbReference type="GO" id="GO:0098943">
    <property type="term" value="P:neurotransmitter receptor transport, postsynaptic endosome to lysosome"/>
    <property type="evidence" value="ECO:0007669"/>
    <property type="project" value="TreeGrafter"/>
</dbReference>
<comment type="similarity">
    <text evidence="2 8">Belongs to the adaptor complexes large subunit family.</text>
</comment>
<dbReference type="InterPro" id="IPR017105">
    <property type="entry name" value="AP3_complex_dsu"/>
</dbReference>
<evidence type="ECO:0000256" key="4">
    <source>
        <dbReference type="ARBA" id="ARBA00022448"/>
    </source>
</evidence>
<feature type="compositionally biased region" description="Basic and acidic residues" evidence="9">
    <location>
        <begin position="882"/>
        <end position="891"/>
    </location>
</feature>
<evidence type="ECO:0000256" key="6">
    <source>
        <dbReference type="ARBA" id="ARBA00022927"/>
    </source>
</evidence>
<sequence>MALKKVKGNFERMFDKNLTDLVRGIRNNKDNEAKYIAQCMEEIKIELRQDNISVKTNAVAKLTYLQMLGYDISWAGFNIIEVMSSSKFTSKRIGYLAASQSFHTDTDLLMLTTNMVRKDLNSQNQYDAGLALSGLSCFISPDLSRDLANDIMTLMSSTKPYLRMKAVLMMYKVFLRFPEALRPAFPKLKEKLEDPDPGVQSAAVNVVCELARKNPKNYLSLAPVFFKLMTTSTNNWMLIKIIKLFGALTPLEPRLGKKLIEPLTNLIHSTSAMSLLYECINTVIAVLISISSGMPNHSAAIQLCVQKLRILIEDSDQNLKYLGLLAMSKILKTHPKSVQAHKDLILACLDDKDESIRLRALDLLHGMVSKKNLMEIVKRLLGHMERAEGSTYRDELLCKVIEICSQGSYQYVTNFEWYLTVLVELTQLDSGSKHGKIIATQILDVAIRVQAVRKFAVQEMASLISTMVISSTSGGNMSEVLYAAAWIVGEFSNDLEAPEEVLDSLLKPRTLPGHITAVYIHNIIKILSNLFEKYSEVKDKDIMIKLCDKTLEGLPIYLMSGHIEVQERASSAIMLVQFIKDVLLGKNSEESHTTVTRDLVSTSITNGEINDETFDASIDYEIIKEVALLFRGELNPVALKAQRKVQIPEGLDLDEWINEPPSESSTSSSDERTDIFTANNKLNDSYQTGKKQEKDLSPEEINKLREMRKIEQSNNPHYLKGSTSVSHKKSDKHNRVIYNDSSSLISEVETIPIAEIALEVPLQITSTKRSDKYLQMKSQKKHEKKKQKKSKKSKTKTKIDYSTSDSDDNADVKQVHIVNTTIEMPEGAILSDTEDKNSSKHDFVDPHKALDIDLDIPLRDDELLPSLSKPAIKQTKKHKKEAFHELTEKSEKRHKHKKSDKSRKSEEVKYVTGKDTAKDIKKAVHKNGKDTHSKHKKDKKSKNKSESKTGYEEASGISTSNQEFM</sequence>
<dbReference type="GO" id="GO:0030123">
    <property type="term" value="C:AP-3 adaptor complex"/>
    <property type="evidence" value="ECO:0007669"/>
    <property type="project" value="InterPro"/>
</dbReference>
<feature type="compositionally biased region" description="Low complexity" evidence="9">
    <location>
        <begin position="659"/>
        <end position="668"/>
    </location>
</feature>
<accession>A0A6M2DE68</accession>
<dbReference type="GO" id="GO:0098830">
    <property type="term" value="C:presynaptic endosome"/>
    <property type="evidence" value="ECO:0007669"/>
    <property type="project" value="TreeGrafter"/>
</dbReference>
<dbReference type="GO" id="GO:0048490">
    <property type="term" value="P:anterograde synaptic vesicle transport"/>
    <property type="evidence" value="ECO:0007669"/>
    <property type="project" value="TreeGrafter"/>
</dbReference>
<dbReference type="PANTHER" id="PTHR22781:SF12">
    <property type="entry name" value="AP-3 COMPLEX SUBUNIT DELTA-1"/>
    <property type="match status" value="1"/>
</dbReference>
<evidence type="ECO:0000256" key="7">
    <source>
        <dbReference type="ARBA" id="ARBA00023136"/>
    </source>
</evidence>
<evidence type="ECO:0000256" key="2">
    <source>
        <dbReference type="ARBA" id="ARBA00006613"/>
    </source>
</evidence>
<dbReference type="InterPro" id="IPR011989">
    <property type="entry name" value="ARM-like"/>
</dbReference>
<dbReference type="InterPro" id="IPR016024">
    <property type="entry name" value="ARM-type_fold"/>
</dbReference>
<evidence type="ECO:0000256" key="3">
    <source>
        <dbReference type="ARBA" id="ARBA00015717"/>
    </source>
</evidence>
<keyword evidence="6 8" id="KW-0653">Protein transport</keyword>
<dbReference type="Pfam" id="PF01602">
    <property type="entry name" value="Adaptin_N"/>
    <property type="match status" value="1"/>
</dbReference>
<dbReference type="GO" id="GO:1904115">
    <property type="term" value="C:axon cytoplasm"/>
    <property type="evidence" value="ECO:0007669"/>
    <property type="project" value="GOC"/>
</dbReference>
<feature type="compositionally biased region" description="Polar residues" evidence="9">
    <location>
        <begin position="956"/>
        <end position="965"/>
    </location>
</feature>
<dbReference type="GO" id="GO:0016182">
    <property type="term" value="P:synaptic vesicle budding from endosome"/>
    <property type="evidence" value="ECO:0007669"/>
    <property type="project" value="TreeGrafter"/>
</dbReference>
<reference evidence="11" key="1">
    <citation type="submission" date="2020-03" db="EMBL/GenBank/DDBJ databases">
        <title>Transcriptomic Profiling of the Digestive Tract of the Rat Flea, Xenopsylla cheopis, Following Blood Feeding and Infection with Yersinia pestis.</title>
        <authorList>
            <person name="Bland D.M."/>
            <person name="Martens C.A."/>
            <person name="Virtaneva K."/>
            <person name="Kanakabandi K."/>
            <person name="Long D."/>
            <person name="Rosenke R."/>
            <person name="Saturday G.A."/>
            <person name="Hoyt F.H."/>
            <person name="Bruno D.P."/>
            <person name="Ribeiro J.M.C."/>
            <person name="Hinnebusch J."/>
        </authorList>
    </citation>
    <scope>NUCLEOTIDE SEQUENCE</scope>
</reference>
<proteinExistence type="inferred from homology"/>
<feature type="region of interest" description="Disordered" evidence="9">
    <location>
        <begin position="865"/>
        <end position="965"/>
    </location>
</feature>
<dbReference type="InterPro" id="IPR002553">
    <property type="entry name" value="Clathrin/coatomer_adapt-like_N"/>
</dbReference>
<dbReference type="GO" id="GO:0010008">
    <property type="term" value="C:endosome membrane"/>
    <property type="evidence" value="ECO:0007669"/>
    <property type="project" value="TreeGrafter"/>
</dbReference>
<dbReference type="EMBL" id="GIIL01000776">
    <property type="protein sequence ID" value="NOV44502.1"/>
    <property type="molecule type" value="Transcribed_RNA"/>
</dbReference>
<protein>
    <recommendedName>
        <fullName evidence="3 8">AP-3 complex subunit delta</fullName>
    </recommendedName>
</protein>
<feature type="region of interest" description="Disordered" evidence="9">
    <location>
        <begin position="771"/>
        <end position="808"/>
    </location>
</feature>
<dbReference type="Gene3D" id="1.25.10.10">
    <property type="entry name" value="Leucine-rich Repeat Variant"/>
    <property type="match status" value="1"/>
</dbReference>